<evidence type="ECO:0000313" key="3">
    <source>
        <dbReference type="Proteomes" id="UP000799757"/>
    </source>
</evidence>
<dbReference type="EMBL" id="MU001959">
    <property type="protein sequence ID" value="KAF2792686.1"/>
    <property type="molecule type" value="Genomic_DNA"/>
</dbReference>
<proteinExistence type="predicted"/>
<evidence type="ECO:0000256" key="1">
    <source>
        <dbReference type="SAM" id="MobiDB-lite"/>
    </source>
</evidence>
<sequence length="67" mass="7618">MRQECVANHWRNGERRATASIGLTLSGRLQRQASKATEVLVPDSERPISQAEDSFGGPWMHNQRRGW</sequence>
<protein>
    <submittedName>
        <fullName evidence="2">Uncharacterized protein</fullName>
    </submittedName>
</protein>
<accession>A0A6A6X8F1</accession>
<dbReference type="AlphaFoldDB" id="A0A6A6X8F1"/>
<gene>
    <name evidence="2" type="ORF">K505DRAFT_51250</name>
</gene>
<evidence type="ECO:0000313" key="2">
    <source>
        <dbReference type="EMBL" id="KAF2792686.1"/>
    </source>
</evidence>
<name>A0A6A6X8F1_9PLEO</name>
<organism evidence="2 3">
    <name type="scientific">Melanomma pulvis-pyrius CBS 109.77</name>
    <dbReference type="NCBI Taxonomy" id="1314802"/>
    <lineage>
        <taxon>Eukaryota</taxon>
        <taxon>Fungi</taxon>
        <taxon>Dikarya</taxon>
        <taxon>Ascomycota</taxon>
        <taxon>Pezizomycotina</taxon>
        <taxon>Dothideomycetes</taxon>
        <taxon>Pleosporomycetidae</taxon>
        <taxon>Pleosporales</taxon>
        <taxon>Melanommataceae</taxon>
        <taxon>Melanomma</taxon>
    </lineage>
</organism>
<reference evidence="2" key="1">
    <citation type="journal article" date="2020" name="Stud. Mycol.">
        <title>101 Dothideomycetes genomes: a test case for predicting lifestyles and emergence of pathogens.</title>
        <authorList>
            <person name="Haridas S."/>
            <person name="Albert R."/>
            <person name="Binder M."/>
            <person name="Bloem J."/>
            <person name="Labutti K."/>
            <person name="Salamov A."/>
            <person name="Andreopoulos B."/>
            <person name="Baker S."/>
            <person name="Barry K."/>
            <person name="Bills G."/>
            <person name="Bluhm B."/>
            <person name="Cannon C."/>
            <person name="Castanera R."/>
            <person name="Culley D."/>
            <person name="Daum C."/>
            <person name="Ezra D."/>
            <person name="Gonzalez J."/>
            <person name="Henrissat B."/>
            <person name="Kuo A."/>
            <person name="Liang C."/>
            <person name="Lipzen A."/>
            <person name="Lutzoni F."/>
            <person name="Magnuson J."/>
            <person name="Mondo S."/>
            <person name="Nolan M."/>
            <person name="Ohm R."/>
            <person name="Pangilinan J."/>
            <person name="Park H.-J."/>
            <person name="Ramirez L."/>
            <person name="Alfaro M."/>
            <person name="Sun H."/>
            <person name="Tritt A."/>
            <person name="Yoshinaga Y."/>
            <person name="Zwiers L.-H."/>
            <person name="Turgeon B."/>
            <person name="Goodwin S."/>
            <person name="Spatafora J."/>
            <person name="Crous P."/>
            <person name="Grigoriev I."/>
        </authorList>
    </citation>
    <scope>NUCLEOTIDE SEQUENCE</scope>
    <source>
        <strain evidence="2">CBS 109.77</strain>
    </source>
</reference>
<feature type="region of interest" description="Disordered" evidence="1">
    <location>
        <begin position="36"/>
        <end position="67"/>
    </location>
</feature>
<dbReference type="Proteomes" id="UP000799757">
    <property type="component" value="Unassembled WGS sequence"/>
</dbReference>
<keyword evidence="3" id="KW-1185">Reference proteome</keyword>